<comment type="caution">
    <text evidence="1">The sequence shown here is derived from an EMBL/GenBank/DDBJ whole genome shotgun (WGS) entry which is preliminary data.</text>
</comment>
<evidence type="ECO:0000313" key="1">
    <source>
        <dbReference type="EMBL" id="GLC30867.1"/>
    </source>
</evidence>
<sequence>MNIDNDYFQHLESLEDKEIRKKYKFLGEGISRRVYDLNNGLVLKLAKDREGHYQNRIENYVYTTASEEQKKYLCPILYYSPRIVIMKKAKPLTDTINSKTLDLKTVRNEDRAEDEINALAEEFYLYYDDVIAVNSWGNLDGVNVLIDYGCTSETGDLYYHMLFWLYEVNKSERN</sequence>
<evidence type="ECO:0000313" key="2">
    <source>
        <dbReference type="Proteomes" id="UP001208567"/>
    </source>
</evidence>
<dbReference type="Proteomes" id="UP001208567">
    <property type="component" value="Unassembled WGS sequence"/>
</dbReference>
<gene>
    <name evidence="1" type="ORF">bsdE14_22770</name>
</gene>
<organism evidence="1 2">
    <name type="scientific">Clostridium omnivorum</name>
    <dbReference type="NCBI Taxonomy" id="1604902"/>
    <lineage>
        <taxon>Bacteria</taxon>
        <taxon>Bacillati</taxon>
        <taxon>Bacillota</taxon>
        <taxon>Clostridia</taxon>
        <taxon>Eubacteriales</taxon>
        <taxon>Clostridiaceae</taxon>
        <taxon>Clostridium</taxon>
    </lineage>
</organism>
<dbReference type="EMBL" id="BRXR01000001">
    <property type="protein sequence ID" value="GLC30867.1"/>
    <property type="molecule type" value="Genomic_DNA"/>
</dbReference>
<keyword evidence="2" id="KW-1185">Reference proteome</keyword>
<accession>A0ABQ5N6J0</accession>
<reference evidence="1 2" key="1">
    <citation type="journal article" date="2024" name="Int. J. Syst. Evol. Microbiol.">
        <title>Clostridium omnivorum sp. nov., isolated from anoxic soil under the treatment of reductive soil disinfestation.</title>
        <authorList>
            <person name="Ueki A."/>
            <person name="Tonouchi A."/>
            <person name="Kaku N."/>
            <person name="Honma S."/>
            <person name="Ueki K."/>
        </authorList>
    </citation>
    <scope>NUCLEOTIDE SEQUENCE [LARGE SCALE GENOMIC DNA]</scope>
    <source>
        <strain evidence="1 2">E14</strain>
    </source>
</reference>
<name>A0ABQ5N6J0_9CLOT</name>
<protein>
    <submittedName>
        <fullName evidence="1">Uncharacterized protein</fullName>
    </submittedName>
</protein>
<dbReference type="RefSeq" id="WP_264850144.1">
    <property type="nucleotide sequence ID" value="NZ_BRXR01000001.1"/>
</dbReference>
<proteinExistence type="predicted"/>